<dbReference type="AlphaFoldDB" id="A0A220UJQ0"/>
<name>A0A220UJQ0_9GAMM</name>
<feature type="binding site" evidence="2">
    <location>
        <position position="347"/>
    </location>
    <ligand>
        <name>FAD</name>
        <dbReference type="ChEBI" id="CHEBI:57692"/>
    </ligand>
</feature>
<dbReference type="Gene3D" id="3.50.50.60">
    <property type="entry name" value="FAD/NAD(P)-binding domain"/>
    <property type="match status" value="1"/>
</dbReference>
<feature type="binding site" evidence="2">
    <location>
        <position position="334"/>
    </location>
    <ligand>
        <name>FAD</name>
        <dbReference type="ChEBI" id="CHEBI:57692"/>
    </ligand>
</feature>
<organism evidence="3 4">
    <name type="scientific">Shewanella bicestrii</name>
    <dbReference type="NCBI Taxonomy" id="2018305"/>
    <lineage>
        <taxon>Bacteria</taxon>
        <taxon>Pseudomonadati</taxon>
        <taxon>Pseudomonadota</taxon>
        <taxon>Gammaproteobacteria</taxon>
        <taxon>Alteromonadales</taxon>
        <taxon>Shewanellaceae</taxon>
        <taxon>Shewanella</taxon>
    </lineage>
</organism>
<sequence>MKIKRIAIIGGGTAGWLAANHLGAELCHDPEIEITLIESLDVPTIGVGEGSVPYLAKGLKRFGISEAEMLLTCDATFKQGIKFVNWLDPERHGEYHYYHSFDTPYPAGVDVSNYWLANAADRPFDDVGIQARICELGLSPKRKGSGDYEGALSYAYHFNALKFAGLLANNAKSRFNVKHQFATIKGAEICQSGRITHLVTADDASLAFDFYVDCSGFASILIDKTLKVPFVSKANELLTDTVLVQQVALGGDEEINPYTTATAHKAGWIWDIPLTTRRGTGFVYSSRHMSDEEALGLYADYLSIDKAQFNPRKIPMKVGYRETFWHQNCVALGLAQGFVEPLEATSILVSDFSAELLARNFPRHLEDIDVLTPHYNQVTTYVWERVVDFIKLHYCVSDRTDSDFWLDNKKSETISEELHQRLARFALRPPHASDFFGRFELFDHKNFLYVLYGMKFNTVATVLSAQEVQHCDALMKGNDQLVVKAASMLLKHRDWLEGLKQAFEQARSTKV</sequence>
<dbReference type="PANTHER" id="PTHR43747">
    <property type="entry name" value="FAD-BINDING PROTEIN"/>
    <property type="match status" value="1"/>
</dbReference>
<keyword evidence="4" id="KW-1185">Reference proteome</keyword>
<feature type="binding site" evidence="2">
    <location>
        <position position="78"/>
    </location>
    <ligand>
        <name>7-chloro-L-tryptophan</name>
        <dbReference type="ChEBI" id="CHEBI:58713"/>
    </ligand>
</feature>
<dbReference type="EMBL" id="CP022358">
    <property type="protein sequence ID" value="ASK68325.1"/>
    <property type="molecule type" value="Genomic_DNA"/>
</dbReference>
<keyword evidence="2" id="KW-0274">FAD</keyword>
<dbReference type="InterPro" id="IPR033856">
    <property type="entry name" value="Trp_halogen"/>
</dbReference>
<dbReference type="InterPro" id="IPR006905">
    <property type="entry name" value="Flavin_halogenase"/>
</dbReference>
<accession>A0A220UJQ0</accession>
<dbReference type="SUPFAM" id="SSF51905">
    <property type="entry name" value="FAD/NAD(P)-binding domain"/>
    <property type="match status" value="1"/>
</dbReference>
<feature type="binding site" evidence="2">
    <location>
        <position position="343"/>
    </location>
    <ligand>
        <name>L-tryptophan</name>
        <dbReference type="ChEBI" id="CHEBI:57912"/>
    </ligand>
</feature>
<dbReference type="GO" id="GO:0004497">
    <property type="term" value="F:monooxygenase activity"/>
    <property type="evidence" value="ECO:0007669"/>
    <property type="project" value="InterPro"/>
</dbReference>
<dbReference type="PIRSF" id="PIRSF011396">
    <property type="entry name" value="Trp_halogenase"/>
    <property type="match status" value="1"/>
</dbReference>
<dbReference type="KEGG" id="sbj:CF168_05240"/>
<dbReference type="Proteomes" id="UP000198367">
    <property type="component" value="Chromosome"/>
</dbReference>
<evidence type="ECO:0000313" key="3">
    <source>
        <dbReference type="EMBL" id="ASK68325.1"/>
    </source>
</evidence>
<feature type="binding site" evidence="2">
    <location>
        <begin position="11"/>
        <end position="14"/>
    </location>
    <ligand>
        <name>FAD</name>
        <dbReference type="ChEBI" id="CHEBI:57692"/>
    </ligand>
</feature>
<evidence type="ECO:0000256" key="2">
    <source>
        <dbReference type="PIRSR" id="PIRSR011396-2"/>
    </source>
</evidence>
<dbReference type="InterPro" id="IPR050816">
    <property type="entry name" value="Flavin-dep_Halogenase_NPB"/>
</dbReference>
<feature type="active site" evidence="1">
    <location>
        <position position="78"/>
    </location>
</feature>
<gene>
    <name evidence="3" type="ORF">CF168_05240</name>
</gene>
<reference evidence="3 4" key="1">
    <citation type="submission" date="2017-07" db="EMBL/GenBank/DDBJ databases">
        <title>Phenotypical and genomic characterization of a clinical isolate of Shewanella bicestrii sp. nov. producing an extended-spectrum beta-lactamase and a new oxacillinase variant.</title>
        <authorList>
            <person name="Jousset A.B."/>
            <person name="Bonnin R.A."/>
            <person name="Girlich D."/>
            <person name="Dabos L."/>
            <person name="Potron A."/>
            <person name="Dortet L."/>
            <person name="Glaser P."/>
            <person name="Naas T."/>
        </authorList>
    </citation>
    <scope>NUCLEOTIDE SEQUENCE [LARGE SCALE GENOMIC DNA]</scope>
    <source>
        <strain evidence="3 4">JAB-1</strain>
    </source>
</reference>
<dbReference type="PANTHER" id="PTHR43747:SF4">
    <property type="entry name" value="FLAVIN-DEPENDENT TRYPTOPHAN HALOGENASE"/>
    <property type="match status" value="1"/>
</dbReference>
<keyword evidence="2" id="KW-0547">Nucleotide-binding</keyword>
<dbReference type="Pfam" id="PF04820">
    <property type="entry name" value="Trp_halogenase"/>
    <property type="match status" value="1"/>
</dbReference>
<dbReference type="InterPro" id="IPR036188">
    <property type="entry name" value="FAD/NAD-bd_sf"/>
</dbReference>
<keyword evidence="2" id="KW-0285">Flavoprotein</keyword>
<evidence type="ECO:0000256" key="1">
    <source>
        <dbReference type="PIRSR" id="PIRSR011396-1"/>
    </source>
</evidence>
<proteinExistence type="predicted"/>
<dbReference type="GO" id="GO:0000166">
    <property type="term" value="F:nucleotide binding"/>
    <property type="evidence" value="ECO:0007669"/>
    <property type="project" value="UniProtKB-KW"/>
</dbReference>
<evidence type="ECO:0000313" key="4">
    <source>
        <dbReference type="Proteomes" id="UP000198367"/>
    </source>
</evidence>
<dbReference type="RefSeq" id="WP_089067215.1">
    <property type="nucleotide sequence ID" value="NZ_CP022358.1"/>
</dbReference>
<protein>
    <submittedName>
        <fullName evidence="3">Tryptophan halogenase</fullName>
    </submittedName>
</protein>